<feature type="domain" description="L,D-TPase catalytic" evidence="9">
    <location>
        <begin position="55"/>
        <end position="164"/>
    </location>
</feature>
<feature type="active site" description="Nucleophile" evidence="7">
    <location>
        <position position="140"/>
    </location>
</feature>
<evidence type="ECO:0000256" key="1">
    <source>
        <dbReference type="ARBA" id="ARBA00004752"/>
    </source>
</evidence>
<reference evidence="10 11" key="1">
    <citation type="submission" date="2024-04" db="EMBL/GenBank/DDBJ databases">
        <title>Draft genome sequence of Pseudoxanthomonas putridarboris WD12.</title>
        <authorList>
            <person name="Oh J."/>
        </authorList>
    </citation>
    <scope>NUCLEOTIDE SEQUENCE [LARGE SCALE GENOMIC DNA]</scope>
    <source>
        <strain evidence="10 11">WD12</strain>
    </source>
</reference>
<gene>
    <name evidence="10" type="ORF">AAD027_16095</name>
</gene>
<comment type="caution">
    <text evidence="10">The sequence shown here is derived from an EMBL/GenBank/DDBJ whole genome shotgun (WGS) entry which is preliminary data.</text>
</comment>
<evidence type="ECO:0000256" key="6">
    <source>
        <dbReference type="ARBA" id="ARBA00023316"/>
    </source>
</evidence>
<evidence type="ECO:0000256" key="2">
    <source>
        <dbReference type="ARBA" id="ARBA00005992"/>
    </source>
</evidence>
<feature type="chain" id="PRO_5046042030" evidence="8">
    <location>
        <begin position="17"/>
        <end position="346"/>
    </location>
</feature>
<dbReference type="SUPFAM" id="SSF141523">
    <property type="entry name" value="L,D-transpeptidase catalytic domain-like"/>
    <property type="match status" value="1"/>
</dbReference>
<dbReference type="Pfam" id="PF03734">
    <property type="entry name" value="YkuD"/>
    <property type="match status" value="1"/>
</dbReference>
<evidence type="ECO:0000259" key="9">
    <source>
        <dbReference type="PROSITE" id="PS52029"/>
    </source>
</evidence>
<keyword evidence="6 7" id="KW-0961">Cell wall biogenesis/degradation</keyword>
<keyword evidence="3" id="KW-0808">Transferase</keyword>
<keyword evidence="11" id="KW-1185">Reference proteome</keyword>
<sequence length="346" mass="36735">MVAVAGLLLLCSIASASATAPFWGAKQSRSVDTPLGELGPGDWIWGGDDKAMGPMVAVASIDEQRLYVYRNGVLVAVSTISTGKPGHETPTGVFTILEKDKDHHSRKYNNAPMPYEERLTWDGIAIHAGGLPGYPESHGCLHLPTEFARLLFESTDMGMTVVIARQGAVPMALVHPGVVSPVDPRSGKHPDMPSLADGREYRWTPELAEEGPISLVLSRSDRQLVVLRGGVEIGRSRLALGGPPRSSGTHVYVMSPAYMDGTFPRFPGGKAPQWHAYPVPGHESEGGEVLDAATIDSVSLPPAFVDHVYPLLRPGTILVATDAPILPATTGGQKVRVVDAEPPGGP</sequence>
<keyword evidence="8" id="KW-0732">Signal</keyword>
<dbReference type="InterPro" id="IPR005490">
    <property type="entry name" value="LD_TPept_cat_dom"/>
</dbReference>
<keyword evidence="4 7" id="KW-0133">Cell shape</keyword>
<dbReference type="Proteomes" id="UP001459204">
    <property type="component" value="Unassembled WGS sequence"/>
</dbReference>
<evidence type="ECO:0000256" key="8">
    <source>
        <dbReference type="SAM" id="SignalP"/>
    </source>
</evidence>
<feature type="signal peptide" evidence="8">
    <location>
        <begin position="1"/>
        <end position="16"/>
    </location>
</feature>
<accession>A0ABU9J5H8</accession>
<dbReference type="Gene3D" id="2.40.440.10">
    <property type="entry name" value="L,D-transpeptidase catalytic domain-like"/>
    <property type="match status" value="1"/>
</dbReference>
<evidence type="ECO:0000256" key="4">
    <source>
        <dbReference type="ARBA" id="ARBA00022960"/>
    </source>
</evidence>
<dbReference type="InterPro" id="IPR038063">
    <property type="entry name" value="Transpep_catalytic_dom"/>
</dbReference>
<dbReference type="EMBL" id="JBBWWT010000009">
    <property type="protein sequence ID" value="MEL1265877.1"/>
    <property type="molecule type" value="Genomic_DNA"/>
</dbReference>
<proteinExistence type="inferred from homology"/>
<dbReference type="CDD" id="cd16913">
    <property type="entry name" value="YkuD_like"/>
    <property type="match status" value="1"/>
</dbReference>
<dbReference type="RefSeq" id="WP_341727050.1">
    <property type="nucleotide sequence ID" value="NZ_JBBWWT010000009.1"/>
</dbReference>
<dbReference type="PANTHER" id="PTHR30582:SF2">
    <property type="entry name" value="L,D-TRANSPEPTIDASE YCIB-RELATED"/>
    <property type="match status" value="1"/>
</dbReference>
<name>A0ABU9J5H8_9GAMM</name>
<evidence type="ECO:0000256" key="7">
    <source>
        <dbReference type="PROSITE-ProRule" id="PRU01373"/>
    </source>
</evidence>
<comment type="pathway">
    <text evidence="1 7">Cell wall biogenesis; peptidoglycan biosynthesis.</text>
</comment>
<dbReference type="InterPro" id="IPR016915">
    <property type="entry name" value="UCP029342"/>
</dbReference>
<dbReference type="PROSITE" id="PS52029">
    <property type="entry name" value="LD_TPASE"/>
    <property type="match status" value="1"/>
</dbReference>
<organism evidence="10 11">
    <name type="scientific">Pseudoxanthomonas putridarboris</name>
    <dbReference type="NCBI Taxonomy" id="752605"/>
    <lineage>
        <taxon>Bacteria</taxon>
        <taxon>Pseudomonadati</taxon>
        <taxon>Pseudomonadota</taxon>
        <taxon>Gammaproteobacteria</taxon>
        <taxon>Lysobacterales</taxon>
        <taxon>Lysobacteraceae</taxon>
        <taxon>Pseudoxanthomonas</taxon>
    </lineage>
</organism>
<evidence type="ECO:0000256" key="3">
    <source>
        <dbReference type="ARBA" id="ARBA00022679"/>
    </source>
</evidence>
<evidence type="ECO:0000313" key="10">
    <source>
        <dbReference type="EMBL" id="MEL1265877.1"/>
    </source>
</evidence>
<dbReference type="PIRSF" id="PIRSF029342">
    <property type="entry name" value="UCP029342_ErfK/YbiS/YcfS/YnhG"/>
    <property type="match status" value="1"/>
</dbReference>
<protein>
    <submittedName>
        <fullName evidence="10">L,D-transpeptidase</fullName>
    </submittedName>
</protein>
<dbReference type="NCBIfam" id="NF004785">
    <property type="entry name" value="PRK06132.1-2"/>
    <property type="match status" value="1"/>
</dbReference>
<feature type="active site" description="Proton donor/acceptor" evidence="7">
    <location>
        <position position="127"/>
    </location>
</feature>
<evidence type="ECO:0000313" key="11">
    <source>
        <dbReference type="Proteomes" id="UP001459204"/>
    </source>
</evidence>
<keyword evidence="5 7" id="KW-0573">Peptidoglycan synthesis</keyword>
<comment type="similarity">
    <text evidence="2">Belongs to the YkuD family.</text>
</comment>
<evidence type="ECO:0000256" key="5">
    <source>
        <dbReference type="ARBA" id="ARBA00022984"/>
    </source>
</evidence>
<dbReference type="PANTHER" id="PTHR30582">
    <property type="entry name" value="L,D-TRANSPEPTIDASE"/>
    <property type="match status" value="1"/>
</dbReference>
<dbReference type="InterPro" id="IPR050979">
    <property type="entry name" value="LD-transpeptidase"/>
</dbReference>